<dbReference type="Pfam" id="PF08308">
    <property type="entry name" value="PEGA"/>
    <property type="match status" value="1"/>
</dbReference>
<sequence>MSFNMVKCFRLLAAVVLIFCIVYPVTSVVINPPVRSAPPGGPGASHSGPVYIYVTPTQRPVNYLTIEVSPDEATIFIDGGSSSSPPVGSPLTDSRSHIKRVTYPISPGTHTIRATAPGYQTHTEQVQVNSGDKSYISIALDRDPSYVEMTEFNVKTRPVGASVYVDGRLNGTSPCTVSASVGTHTVTLRLEGYREQTYTMDLNSTRSISAQLIREIGAPSEPVSVQTETVIRAAAITSPPIVTTTANAQQSEPVDLFQYIIFFFRGVFGGD</sequence>
<dbReference type="EMBL" id="VHLL01000002">
    <property type="protein sequence ID" value="MCT8336937.1"/>
    <property type="molecule type" value="Genomic_DNA"/>
</dbReference>
<dbReference type="PANTHER" id="PTHR36194:SF1">
    <property type="entry name" value="S-LAYER-LIKE PROTEIN"/>
    <property type="match status" value="1"/>
</dbReference>
<dbReference type="InterPro" id="IPR013229">
    <property type="entry name" value="PEGA"/>
</dbReference>
<dbReference type="AlphaFoldDB" id="A0A9E4ZKC2"/>
<comment type="caution">
    <text evidence="2">The sequence shown here is derived from an EMBL/GenBank/DDBJ whole genome shotgun (WGS) entry which is preliminary data.</text>
</comment>
<keyword evidence="3" id="KW-1185">Reference proteome</keyword>
<reference evidence="2" key="1">
    <citation type="submission" date="2019-06" db="EMBL/GenBank/DDBJ databases">
        <title>Methanoculleus strain from Tamsui River, Taipei, Taiwan.</title>
        <authorList>
            <person name="You Y.-T."/>
            <person name="Chen S.-C."/>
            <person name="Lai S.-J."/>
            <person name="Lee Y.-C."/>
            <person name="Lai M.-C."/>
        </authorList>
    </citation>
    <scope>NUCLEOTIDE SEQUENCE</scope>
    <source>
        <strain evidence="2">Afa-1</strain>
    </source>
</reference>
<dbReference type="Gene3D" id="2.60.40.1120">
    <property type="entry name" value="Carboxypeptidase-like, regulatory domain"/>
    <property type="match status" value="1"/>
</dbReference>
<dbReference type="Proteomes" id="UP001065682">
    <property type="component" value="Unassembled WGS sequence"/>
</dbReference>
<dbReference type="SUPFAM" id="SSF49464">
    <property type="entry name" value="Carboxypeptidase regulatory domain-like"/>
    <property type="match status" value="1"/>
</dbReference>
<evidence type="ECO:0000259" key="1">
    <source>
        <dbReference type="Pfam" id="PF08308"/>
    </source>
</evidence>
<accession>A0A9E4ZKC2</accession>
<feature type="domain" description="PEGA" evidence="1">
    <location>
        <begin position="152"/>
        <end position="210"/>
    </location>
</feature>
<proteinExistence type="predicted"/>
<gene>
    <name evidence="2" type="ORF">FKB36_05370</name>
</gene>
<evidence type="ECO:0000313" key="3">
    <source>
        <dbReference type="Proteomes" id="UP001065682"/>
    </source>
</evidence>
<organism evidence="2 3">
    <name type="scientific">Methanoculleus formosensis</name>
    <dbReference type="NCBI Taxonomy" id="2590886"/>
    <lineage>
        <taxon>Archaea</taxon>
        <taxon>Methanobacteriati</taxon>
        <taxon>Methanobacteriota</taxon>
        <taxon>Stenosarchaea group</taxon>
        <taxon>Methanomicrobia</taxon>
        <taxon>Methanomicrobiales</taxon>
        <taxon>Methanomicrobiaceae</taxon>
        <taxon>Methanoculleus</taxon>
    </lineage>
</organism>
<evidence type="ECO:0000313" key="2">
    <source>
        <dbReference type="EMBL" id="MCT8336937.1"/>
    </source>
</evidence>
<protein>
    <submittedName>
        <fullName evidence="2">PEGA domain-containing protein</fullName>
    </submittedName>
</protein>
<dbReference type="InterPro" id="IPR008969">
    <property type="entry name" value="CarboxyPept-like_regulatory"/>
</dbReference>
<name>A0A9E4ZKC2_9EURY</name>
<dbReference type="PANTHER" id="PTHR36194">
    <property type="entry name" value="S-LAYER-LIKE PROTEIN"/>
    <property type="match status" value="1"/>
</dbReference>